<protein>
    <submittedName>
        <fullName evidence="1">Uncharacterized protein</fullName>
    </submittedName>
</protein>
<dbReference type="EMBL" id="CP071795">
    <property type="protein sequence ID" value="QTD36646.1"/>
    <property type="molecule type" value="Genomic_DNA"/>
</dbReference>
<organism evidence="1 2">
    <name type="scientific">Polaribacter batillariae</name>
    <dbReference type="NCBI Taxonomy" id="2808900"/>
    <lineage>
        <taxon>Bacteria</taxon>
        <taxon>Pseudomonadati</taxon>
        <taxon>Bacteroidota</taxon>
        <taxon>Flavobacteriia</taxon>
        <taxon>Flavobacteriales</taxon>
        <taxon>Flavobacteriaceae</taxon>
    </lineage>
</organism>
<evidence type="ECO:0000313" key="2">
    <source>
        <dbReference type="Proteomes" id="UP000663935"/>
    </source>
</evidence>
<proteinExistence type="predicted"/>
<evidence type="ECO:0000313" key="1">
    <source>
        <dbReference type="EMBL" id="QTD36646.1"/>
    </source>
</evidence>
<accession>A0ABX7SUJ7</accession>
<name>A0ABX7SUJ7_9FLAO</name>
<dbReference type="RefSeq" id="WP_207970829.1">
    <property type="nucleotide sequence ID" value="NZ_CP071795.1"/>
</dbReference>
<keyword evidence="2" id="KW-1185">Reference proteome</keyword>
<reference evidence="1 2" key="1">
    <citation type="submission" date="2021-03" db="EMBL/GenBank/DDBJ databases">
        <title>Complete genome of Polaribacter_sp.G4M1.</title>
        <authorList>
            <person name="Jeong S.W."/>
            <person name="Bae J.W."/>
        </authorList>
    </citation>
    <scope>NUCLEOTIDE SEQUENCE [LARGE SCALE GENOMIC DNA]</scope>
    <source>
        <strain evidence="1 2">G4M1</strain>
    </source>
</reference>
<gene>
    <name evidence="1" type="ORF">JL193_10885</name>
</gene>
<sequence length="123" mass="13977">MDNKKQKNTITLKTAKRWTKRWRKMEDTYNAHQHCRAFNIPLLDLQEVINEGAVSVRGYLGVHKHKVEGETVFEEKLIIVGVDKDGKDMISSKDGEVLDDESGRIFDLTSPCPEMCDSGSPLN</sequence>
<dbReference type="Proteomes" id="UP000663935">
    <property type="component" value="Chromosome"/>
</dbReference>